<dbReference type="AlphaFoldDB" id="A0A382BKC2"/>
<dbReference type="InterPro" id="IPR037873">
    <property type="entry name" value="BamE-like"/>
</dbReference>
<dbReference type="PROSITE" id="PS51257">
    <property type="entry name" value="PROKAR_LIPOPROTEIN"/>
    <property type="match status" value="1"/>
</dbReference>
<dbReference type="Gene3D" id="3.30.1450.10">
    <property type="match status" value="1"/>
</dbReference>
<evidence type="ECO:0000256" key="1">
    <source>
        <dbReference type="ARBA" id="ARBA00022729"/>
    </source>
</evidence>
<feature type="non-terminal residue" evidence="2">
    <location>
        <position position="139"/>
    </location>
</feature>
<proteinExistence type="predicted"/>
<protein>
    <recommendedName>
        <fullName evidence="3">Lipoprotein SmpA/OmlA domain-containing protein</fullName>
    </recommendedName>
</protein>
<keyword evidence="1" id="KW-0732">Signal</keyword>
<evidence type="ECO:0000313" key="2">
    <source>
        <dbReference type="EMBL" id="SVB13752.1"/>
    </source>
</evidence>
<gene>
    <name evidence="2" type="ORF">METZ01_LOCUS166606</name>
</gene>
<accession>A0A382BKC2</accession>
<evidence type="ECO:0008006" key="3">
    <source>
        <dbReference type="Google" id="ProtNLM"/>
    </source>
</evidence>
<dbReference type="EMBL" id="UINC01030030">
    <property type="protein sequence ID" value="SVB13752.1"/>
    <property type="molecule type" value="Genomic_DNA"/>
</dbReference>
<organism evidence="2">
    <name type="scientific">marine metagenome</name>
    <dbReference type="NCBI Taxonomy" id="408172"/>
    <lineage>
        <taxon>unclassified sequences</taxon>
        <taxon>metagenomes</taxon>
        <taxon>ecological metagenomes</taxon>
    </lineage>
</organism>
<sequence>MKHHSHIIILSIFLSACAVQSPPPPPSPDSSNNLTLGIVQSKIHKGMNQTDVLETLGSPNIVTKNSMTQEVWTYDKVGSNRSSSTTVNYGQRTLGQGFLAFLFGGANSSSAANAKNETKTLTVIITFDDNKNVSDFTYQ</sequence>
<reference evidence="2" key="1">
    <citation type="submission" date="2018-05" db="EMBL/GenBank/DDBJ databases">
        <authorList>
            <person name="Lanie J.A."/>
            <person name="Ng W.-L."/>
            <person name="Kazmierczak K.M."/>
            <person name="Andrzejewski T.M."/>
            <person name="Davidsen T.M."/>
            <person name="Wayne K.J."/>
            <person name="Tettelin H."/>
            <person name="Glass J.I."/>
            <person name="Rusch D."/>
            <person name="Podicherti R."/>
            <person name="Tsui H.-C.T."/>
            <person name="Winkler M.E."/>
        </authorList>
    </citation>
    <scope>NUCLEOTIDE SEQUENCE</scope>
</reference>
<name>A0A382BKC2_9ZZZZ</name>